<dbReference type="RefSeq" id="WP_109063173.1">
    <property type="nucleotide sequence ID" value="NZ_QETA01000009.1"/>
</dbReference>
<dbReference type="Gene3D" id="1.10.287.950">
    <property type="entry name" value="Methyl-accepting chemotaxis protein"/>
    <property type="match status" value="1"/>
</dbReference>
<feature type="region of interest" description="Disordered" evidence="4">
    <location>
        <begin position="543"/>
        <end position="594"/>
    </location>
</feature>
<dbReference type="PROSITE" id="PS50111">
    <property type="entry name" value="CHEMOTAXIS_TRANSDUC_2"/>
    <property type="match status" value="1"/>
</dbReference>
<dbReference type="Pfam" id="PF00015">
    <property type="entry name" value="MCPsignal"/>
    <property type="match status" value="1"/>
</dbReference>
<feature type="compositionally biased region" description="Low complexity" evidence="4">
    <location>
        <begin position="550"/>
        <end position="572"/>
    </location>
</feature>
<evidence type="ECO:0000256" key="4">
    <source>
        <dbReference type="SAM" id="MobiDB-lite"/>
    </source>
</evidence>
<accession>A0A2V1JWJ0</accession>
<dbReference type="GO" id="GO:0004888">
    <property type="term" value="F:transmembrane signaling receptor activity"/>
    <property type="evidence" value="ECO:0007669"/>
    <property type="project" value="InterPro"/>
</dbReference>
<dbReference type="GO" id="GO:0006935">
    <property type="term" value="P:chemotaxis"/>
    <property type="evidence" value="ECO:0007669"/>
    <property type="project" value="InterPro"/>
</dbReference>
<evidence type="ECO:0000259" key="6">
    <source>
        <dbReference type="PROSITE" id="PS50111"/>
    </source>
</evidence>
<dbReference type="CDD" id="cd19411">
    <property type="entry name" value="MCP2201-like_sensor"/>
    <property type="match status" value="1"/>
</dbReference>
<evidence type="ECO:0000313" key="7">
    <source>
        <dbReference type="EMBL" id="PWF21079.1"/>
    </source>
</evidence>
<organism evidence="7 8">
    <name type="scientific">Corticimicrobacter populi</name>
    <dbReference type="NCBI Taxonomy" id="2175229"/>
    <lineage>
        <taxon>Bacteria</taxon>
        <taxon>Pseudomonadati</taxon>
        <taxon>Pseudomonadota</taxon>
        <taxon>Betaproteobacteria</taxon>
        <taxon>Burkholderiales</taxon>
        <taxon>Alcaligenaceae</taxon>
        <taxon>Corticimicrobacter</taxon>
    </lineage>
</organism>
<keyword evidence="5" id="KW-1133">Transmembrane helix</keyword>
<comment type="similarity">
    <text evidence="2">Belongs to the methyl-accepting chemotaxis (MCP) protein family.</text>
</comment>
<dbReference type="SMART" id="SM00283">
    <property type="entry name" value="MA"/>
    <property type="match status" value="1"/>
</dbReference>
<keyword evidence="8" id="KW-1185">Reference proteome</keyword>
<comment type="subcellular location">
    <subcellularLocation>
        <location evidence="1">Membrane</location>
    </subcellularLocation>
</comment>
<feature type="domain" description="Methyl-accepting transducer" evidence="6">
    <location>
        <begin position="284"/>
        <end position="513"/>
    </location>
</feature>
<evidence type="ECO:0000256" key="2">
    <source>
        <dbReference type="ARBA" id="ARBA00029447"/>
    </source>
</evidence>
<dbReference type="InterPro" id="IPR051310">
    <property type="entry name" value="MCP_chemotaxis"/>
</dbReference>
<feature type="compositionally biased region" description="Basic and acidic residues" evidence="4">
    <location>
        <begin position="574"/>
        <end position="594"/>
    </location>
</feature>
<dbReference type="PANTHER" id="PTHR43531:SF5">
    <property type="entry name" value="METHYL-ACCEPTING CHEMOTAXIS PROTEIN III"/>
    <property type="match status" value="1"/>
</dbReference>
<dbReference type="InterPro" id="IPR004090">
    <property type="entry name" value="Chemotax_Me-accpt_rcpt"/>
</dbReference>
<evidence type="ECO:0000256" key="3">
    <source>
        <dbReference type="PROSITE-ProRule" id="PRU00284"/>
    </source>
</evidence>
<keyword evidence="5" id="KW-0472">Membrane</keyword>
<proteinExistence type="inferred from homology"/>
<dbReference type="CDD" id="cd11386">
    <property type="entry name" value="MCP_signal"/>
    <property type="match status" value="1"/>
</dbReference>
<dbReference type="InterPro" id="IPR004089">
    <property type="entry name" value="MCPsignal_dom"/>
</dbReference>
<feature type="transmembrane region" description="Helical" evidence="5">
    <location>
        <begin position="12"/>
        <end position="33"/>
    </location>
</feature>
<comment type="caution">
    <text evidence="7">The sequence shown here is derived from an EMBL/GenBank/DDBJ whole genome shotgun (WGS) entry which is preliminary data.</text>
</comment>
<dbReference type="PRINTS" id="PR00260">
    <property type="entry name" value="CHEMTRNSDUCR"/>
</dbReference>
<evidence type="ECO:0000256" key="1">
    <source>
        <dbReference type="ARBA" id="ARBA00004370"/>
    </source>
</evidence>
<dbReference type="EMBL" id="QETA01000009">
    <property type="protein sequence ID" value="PWF21079.1"/>
    <property type="molecule type" value="Genomic_DNA"/>
</dbReference>
<reference evidence="8" key="1">
    <citation type="submission" date="2018-05" db="EMBL/GenBank/DDBJ databases">
        <authorList>
            <person name="Li Y."/>
        </authorList>
    </citation>
    <scope>NUCLEOTIDE SEQUENCE [LARGE SCALE GENOMIC DNA]</scope>
    <source>
        <strain evidence="8">3d-2-2</strain>
    </source>
</reference>
<evidence type="ECO:0000313" key="8">
    <source>
        <dbReference type="Proteomes" id="UP000245212"/>
    </source>
</evidence>
<keyword evidence="3" id="KW-0807">Transducer</keyword>
<protein>
    <submittedName>
        <fullName evidence="7">Methyl-accepting chemotaxis protein</fullName>
    </submittedName>
</protein>
<dbReference type="SUPFAM" id="SSF58104">
    <property type="entry name" value="Methyl-accepting chemotaxis protein (MCP) signaling domain"/>
    <property type="match status" value="1"/>
</dbReference>
<feature type="transmembrane region" description="Helical" evidence="5">
    <location>
        <begin position="200"/>
        <end position="222"/>
    </location>
</feature>
<evidence type="ECO:0000256" key="5">
    <source>
        <dbReference type="SAM" id="Phobius"/>
    </source>
</evidence>
<dbReference type="AlphaFoldDB" id="A0A2V1JWJ0"/>
<dbReference type="GO" id="GO:0005886">
    <property type="term" value="C:plasma membrane"/>
    <property type="evidence" value="ECO:0007669"/>
    <property type="project" value="TreeGrafter"/>
</dbReference>
<name>A0A2V1JWJ0_9BURK</name>
<dbReference type="PANTHER" id="PTHR43531">
    <property type="entry name" value="PROTEIN ICFG"/>
    <property type="match status" value="1"/>
</dbReference>
<gene>
    <name evidence="7" type="ORF">DD235_16290</name>
</gene>
<dbReference type="GO" id="GO:0007165">
    <property type="term" value="P:signal transduction"/>
    <property type="evidence" value="ECO:0007669"/>
    <property type="project" value="UniProtKB-KW"/>
</dbReference>
<dbReference type="FunFam" id="1.10.287.950:FF:000001">
    <property type="entry name" value="Methyl-accepting chemotaxis sensory transducer"/>
    <property type="match status" value="1"/>
</dbReference>
<sequence>MRVFANMKLGRLLAVGFAGVIAVGVLVAAFAALRLDAANDLQGLTQARLNDLNMLQEVKNNANLRARLLRDGAVDAALRGRADDVRSLEQATARNTEILTTFRRLVNGAASLPGIDQREVAEASGLLGRIEQTRPAYLDVSDKAWQRIMAGDAEGARGLIAGPLRTVQVAYFDAVDAMIAYQSRVTLGTSAQSERDLHQALVILLVLTIVSVLLGCVVAWTITRRIKTQLGGEPAYAARIAQDIAQGNLAIEVEVHAGDTTSVLAAMRAMRNSLAQVVGEVRQSSESIATGSSEIASGNADLSQRTEEQASSLEQTAAAMEQMNSTVRQNADTVDTVAQLANSASTTAVRGGEVVGDVVRTMEAITASSRKIADITGVIDSIAFQTNILALNAAVEAARAGEQGKGFAVVAGEVRTLAQRSAQAAKEIKDLIGESVSKVEDGAQQVGEAGSTMSEIVDQVKRVADLIAEIGAATHEQTQGISQVGDAVNQLDQVTQQNAALVEQSAAAAASLNEQAARLVELVSVFRLGVTGTSDAVQVRPAARIQSSGRTAAPVRRPVARPAPAKARPTAALAHDKTSAPKAATDKADDWDTF</sequence>
<dbReference type="InterPro" id="IPR047347">
    <property type="entry name" value="YvaQ-like_sensor"/>
</dbReference>
<dbReference type="Proteomes" id="UP000245212">
    <property type="component" value="Unassembled WGS sequence"/>
</dbReference>
<keyword evidence="5" id="KW-0812">Transmembrane</keyword>